<dbReference type="Pfam" id="PF00583">
    <property type="entry name" value="Acetyltransf_1"/>
    <property type="match status" value="1"/>
</dbReference>
<dbReference type="PROSITE" id="PS51186">
    <property type="entry name" value="GNAT"/>
    <property type="match status" value="1"/>
</dbReference>
<dbReference type="PANTHER" id="PTHR47237:SF1">
    <property type="entry name" value="SLL0310 PROTEIN"/>
    <property type="match status" value="1"/>
</dbReference>
<reference evidence="2 3" key="1">
    <citation type="submission" date="2020-12" db="EMBL/GenBank/DDBJ databases">
        <title>Metabolic potential, ecology and presence of endohyphal bacteria is reflected in genomic diversity of Mucoromycotina.</title>
        <authorList>
            <person name="Muszewska A."/>
            <person name="Okrasinska A."/>
            <person name="Steczkiewicz K."/>
            <person name="Drgas O."/>
            <person name="Orlowska M."/>
            <person name="Perlinska-Lenart U."/>
            <person name="Aleksandrzak-Piekarczyk T."/>
            <person name="Szatraj K."/>
            <person name="Zielenkiewicz U."/>
            <person name="Pilsyk S."/>
            <person name="Malc E."/>
            <person name="Mieczkowski P."/>
            <person name="Kruszewska J.S."/>
            <person name="Biernat P."/>
            <person name="Pawlowska J."/>
        </authorList>
    </citation>
    <scope>NUCLEOTIDE SEQUENCE [LARGE SCALE GENOMIC DNA]</scope>
    <source>
        <strain evidence="2 3">CBS 142.35</strain>
    </source>
</reference>
<dbReference type="Proteomes" id="UP000646827">
    <property type="component" value="Unassembled WGS sequence"/>
</dbReference>
<dbReference type="SUPFAM" id="SSF55729">
    <property type="entry name" value="Acyl-CoA N-acyltransferases (Nat)"/>
    <property type="match status" value="1"/>
</dbReference>
<dbReference type="AlphaFoldDB" id="A0A8H7S454"/>
<dbReference type="OrthoDB" id="5771378at2759"/>
<dbReference type="InterPro" id="IPR041496">
    <property type="entry name" value="YitH/HolE_GNAT"/>
</dbReference>
<evidence type="ECO:0000313" key="2">
    <source>
        <dbReference type="EMBL" id="KAG2222527.1"/>
    </source>
</evidence>
<organism evidence="2 3">
    <name type="scientific">Circinella minor</name>
    <dbReference type="NCBI Taxonomy" id="1195481"/>
    <lineage>
        <taxon>Eukaryota</taxon>
        <taxon>Fungi</taxon>
        <taxon>Fungi incertae sedis</taxon>
        <taxon>Mucoromycota</taxon>
        <taxon>Mucoromycotina</taxon>
        <taxon>Mucoromycetes</taxon>
        <taxon>Mucorales</taxon>
        <taxon>Lichtheimiaceae</taxon>
        <taxon>Circinella</taxon>
    </lineage>
</organism>
<proteinExistence type="predicted"/>
<accession>A0A8H7S454</accession>
<dbReference type="Gene3D" id="3.40.630.90">
    <property type="match status" value="1"/>
</dbReference>
<gene>
    <name evidence="2" type="ORF">INT45_012841</name>
</gene>
<dbReference type="PANTHER" id="PTHR47237">
    <property type="entry name" value="SLL0310 PROTEIN"/>
    <property type="match status" value="1"/>
</dbReference>
<sequence>MTFIIRNSINAEEASNVLYPWVKKENWDPGYDGNDIKLAYFPSDPKSFFFGTLPQQENQIVSSICAIQHNDKTGYIAFYVVESSHRKKGYGLQLFNHALDHLKESPWIGLDAVEAQMETYKKSGFVVQSQSTRYVGGIDNIKSINKTTTMSGAIIVDLNSVSIDDLIHQDHCYTGMRRPTFITNWVQYHVKHAYGFALVNPNTKQIEGFGCMRRCASGAYRIAPLYSDTPDHAFDLVTKLTGMVKDKEDVQFSVDAWLATEAPKELFSKRMGWKATSNMYRMWRKGNNNTLTDDKPPIGLAKGFYAIASPEVG</sequence>
<keyword evidence="3" id="KW-1185">Reference proteome</keyword>
<name>A0A8H7S454_9FUNG</name>
<dbReference type="EMBL" id="JAEPRB010000081">
    <property type="protein sequence ID" value="KAG2222527.1"/>
    <property type="molecule type" value="Genomic_DNA"/>
</dbReference>
<dbReference type="InterPro" id="IPR016181">
    <property type="entry name" value="Acyl_CoA_acyltransferase"/>
</dbReference>
<dbReference type="InterPro" id="IPR052729">
    <property type="entry name" value="Acyl/Acetyltrans_Enzymes"/>
</dbReference>
<dbReference type="CDD" id="cd04301">
    <property type="entry name" value="NAT_SF"/>
    <property type="match status" value="1"/>
</dbReference>
<dbReference type="GO" id="GO:0016747">
    <property type="term" value="F:acyltransferase activity, transferring groups other than amino-acyl groups"/>
    <property type="evidence" value="ECO:0007669"/>
    <property type="project" value="InterPro"/>
</dbReference>
<dbReference type="InterPro" id="IPR000182">
    <property type="entry name" value="GNAT_dom"/>
</dbReference>
<dbReference type="Pfam" id="PF18014">
    <property type="entry name" value="Acetyltransf_18"/>
    <property type="match status" value="1"/>
</dbReference>
<comment type="caution">
    <text evidence="2">The sequence shown here is derived from an EMBL/GenBank/DDBJ whole genome shotgun (WGS) entry which is preliminary data.</text>
</comment>
<feature type="domain" description="N-acetyltransferase" evidence="1">
    <location>
        <begin position="5"/>
        <end position="145"/>
    </location>
</feature>
<dbReference type="Gene3D" id="3.40.630.30">
    <property type="match status" value="1"/>
</dbReference>
<evidence type="ECO:0000313" key="3">
    <source>
        <dbReference type="Proteomes" id="UP000646827"/>
    </source>
</evidence>
<protein>
    <recommendedName>
        <fullName evidence="1">N-acetyltransferase domain-containing protein</fullName>
    </recommendedName>
</protein>
<evidence type="ECO:0000259" key="1">
    <source>
        <dbReference type="PROSITE" id="PS51186"/>
    </source>
</evidence>